<dbReference type="KEGG" id="mro:MROS_1201"/>
<dbReference type="Pfam" id="PF02657">
    <property type="entry name" value="SufE"/>
    <property type="match status" value="1"/>
</dbReference>
<gene>
    <name evidence="3" type="ordered locus">MROS_1201</name>
</gene>
<dbReference type="RefSeq" id="WP_014855874.1">
    <property type="nucleotide sequence ID" value="NC_018178.1"/>
</dbReference>
<name>I6ZZP3_MELRP</name>
<dbReference type="OrthoDB" id="9799320at2"/>
<protein>
    <submittedName>
        <fullName evidence="3">Putative SufE Fe/S-cluster-related protein</fullName>
    </submittedName>
</protein>
<comment type="similarity">
    <text evidence="1">Belongs to the SufE family.</text>
</comment>
<dbReference type="PATRIC" id="fig|1191523.3.peg.1276"/>
<dbReference type="PANTHER" id="PTHR43597">
    <property type="entry name" value="SULFUR ACCEPTOR PROTEIN CSDE"/>
    <property type="match status" value="1"/>
</dbReference>
<evidence type="ECO:0000313" key="4">
    <source>
        <dbReference type="Proteomes" id="UP000009011"/>
    </source>
</evidence>
<evidence type="ECO:0000259" key="2">
    <source>
        <dbReference type="Pfam" id="PF02657"/>
    </source>
</evidence>
<feature type="domain" description="Fe-S metabolism associated" evidence="2">
    <location>
        <begin position="11"/>
        <end position="130"/>
    </location>
</feature>
<dbReference type="Proteomes" id="UP000009011">
    <property type="component" value="Chromosome"/>
</dbReference>
<evidence type="ECO:0000256" key="1">
    <source>
        <dbReference type="ARBA" id="ARBA00010282"/>
    </source>
</evidence>
<proteinExistence type="inferred from homology"/>
<organism evidence="3 4">
    <name type="scientific">Melioribacter roseus (strain DSM 23840 / JCM 17771 / VKM B-2668 / P3M-2)</name>
    <dbReference type="NCBI Taxonomy" id="1191523"/>
    <lineage>
        <taxon>Bacteria</taxon>
        <taxon>Pseudomonadati</taxon>
        <taxon>Ignavibacteriota</taxon>
        <taxon>Ignavibacteria</taxon>
        <taxon>Ignavibacteriales</taxon>
        <taxon>Melioribacteraceae</taxon>
        <taxon>Melioribacter</taxon>
    </lineage>
</organism>
<accession>I6ZZP3</accession>
<dbReference type="InterPro" id="IPR003808">
    <property type="entry name" value="Fe-S_metab-assoc_dom"/>
</dbReference>
<dbReference type="HOGENOM" id="CLU_124502_0_0_10"/>
<sequence length="142" mass="16305">MTIAEKQKKLVEEFEQYTDWEERYKHLIELGRQMPEMSEELKIDKYKLDGCQSQVWIKAELKDGKIYFVADSDAAIVKGLIALLLKVYSGHTPDEILSNPPEFLKQIGIDKHLSPTRKNGLAAMMKQIQMYAVAFKTLAGKK</sequence>
<dbReference type="AlphaFoldDB" id="I6ZZP3"/>
<keyword evidence="4" id="KW-1185">Reference proteome</keyword>
<dbReference type="eggNOG" id="COG2166">
    <property type="taxonomic scope" value="Bacteria"/>
</dbReference>
<evidence type="ECO:0000313" key="3">
    <source>
        <dbReference type="EMBL" id="AFN74438.1"/>
    </source>
</evidence>
<reference evidence="3 4" key="1">
    <citation type="journal article" date="2013" name="PLoS ONE">
        <title>Genomic analysis of Melioribacter roseus, facultatively anaerobic organotrophic bacterium representing a novel deep lineage within Bacteriodetes/Chlorobi group.</title>
        <authorList>
            <person name="Kadnikov V.V."/>
            <person name="Mardanov A.V."/>
            <person name="Podosokorskaya O.A."/>
            <person name="Gavrilov S.N."/>
            <person name="Kublanov I.V."/>
            <person name="Beletsky A.V."/>
            <person name="Bonch-Osmolovskaya E.A."/>
            <person name="Ravin N.V."/>
        </authorList>
    </citation>
    <scope>NUCLEOTIDE SEQUENCE [LARGE SCALE GENOMIC DNA]</scope>
    <source>
        <strain evidence="4">JCM 17771 / P3M-2</strain>
    </source>
</reference>
<dbReference type="EMBL" id="CP003557">
    <property type="protein sequence ID" value="AFN74438.1"/>
    <property type="molecule type" value="Genomic_DNA"/>
</dbReference>
<dbReference type="STRING" id="1191523.MROS_1201"/>
<dbReference type="SUPFAM" id="SSF82649">
    <property type="entry name" value="SufE/NifU"/>
    <property type="match status" value="1"/>
</dbReference>
<dbReference type="PANTHER" id="PTHR43597:SF5">
    <property type="entry name" value="SUFE-LIKE PROTEIN 2, CHLOROPLASTIC"/>
    <property type="match status" value="1"/>
</dbReference>
<dbReference type="Gene3D" id="3.90.1010.10">
    <property type="match status" value="1"/>
</dbReference>